<dbReference type="OrthoDB" id="1892673at2759"/>
<accession>A0A833VJS1</accession>
<evidence type="ECO:0000256" key="1">
    <source>
        <dbReference type="SAM" id="MobiDB-lite"/>
    </source>
</evidence>
<keyword evidence="2" id="KW-1133">Transmembrane helix</keyword>
<evidence type="ECO:0008006" key="5">
    <source>
        <dbReference type="Google" id="ProtNLM"/>
    </source>
</evidence>
<keyword evidence="4" id="KW-1185">Reference proteome</keyword>
<sequence length="114" mass="12172">MANTNKGNWQSNAETHKMSHEEVLKAGVEASKRSPGNHPGEVLHQRGRLPYSKPAMAVGGFFIVAAIGYGVVYYRSRPGTSPVDVAKATMAPDSLPGGVPDQKVNNRPKTTAQT</sequence>
<keyword evidence="2" id="KW-0812">Transmembrane</keyword>
<comment type="caution">
    <text evidence="3">The sequence shown here is derived from an EMBL/GenBank/DDBJ whole genome shotgun (WGS) entry which is preliminary data.</text>
</comment>
<protein>
    <recommendedName>
        <fullName evidence="5">Transmembrane protein</fullName>
    </recommendedName>
</protein>
<dbReference type="AlphaFoldDB" id="A0A833VJS1"/>
<gene>
    <name evidence="3" type="ORF">FCM35_KLT08923</name>
</gene>
<feature type="compositionally biased region" description="Basic and acidic residues" evidence="1">
    <location>
        <begin position="14"/>
        <end position="24"/>
    </location>
</feature>
<feature type="compositionally biased region" description="Polar residues" evidence="1">
    <location>
        <begin position="1"/>
        <end position="13"/>
    </location>
</feature>
<dbReference type="EMBL" id="SWLB01000019">
    <property type="protein sequence ID" value="KAF3325843.1"/>
    <property type="molecule type" value="Genomic_DNA"/>
</dbReference>
<dbReference type="Proteomes" id="UP000623129">
    <property type="component" value="Unassembled WGS sequence"/>
</dbReference>
<feature type="region of interest" description="Disordered" evidence="1">
    <location>
        <begin position="1"/>
        <end position="46"/>
    </location>
</feature>
<feature type="compositionally biased region" description="Polar residues" evidence="1">
    <location>
        <begin position="103"/>
        <end position="114"/>
    </location>
</feature>
<proteinExistence type="predicted"/>
<organism evidence="3 4">
    <name type="scientific">Carex littledalei</name>
    <dbReference type="NCBI Taxonomy" id="544730"/>
    <lineage>
        <taxon>Eukaryota</taxon>
        <taxon>Viridiplantae</taxon>
        <taxon>Streptophyta</taxon>
        <taxon>Embryophyta</taxon>
        <taxon>Tracheophyta</taxon>
        <taxon>Spermatophyta</taxon>
        <taxon>Magnoliopsida</taxon>
        <taxon>Liliopsida</taxon>
        <taxon>Poales</taxon>
        <taxon>Cyperaceae</taxon>
        <taxon>Cyperoideae</taxon>
        <taxon>Cariceae</taxon>
        <taxon>Carex</taxon>
        <taxon>Carex subgen. Euthyceras</taxon>
    </lineage>
</organism>
<evidence type="ECO:0000313" key="3">
    <source>
        <dbReference type="EMBL" id="KAF3325843.1"/>
    </source>
</evidence>
<reference evidence="3" key="1">
    <citation type="submission" date="2020-01" db="EMBL/GenBank/DDBJ databases">
        <title>Genome sequence of Kobresia littledalei, the first chromosome-level genome in the family Cyperaceae.</title>
        <authorList>
            <person name="Qu G."/>
        </authorList>
    </citation>
    <scope>NUCLEOTIDE SEQUENCE</scope>
    <source>
        <strain evidence="3">C.B.Clarke</strain>
        <tissue evidence="3">Leaf</tissue>
    </source>
</reference>
<evidence type="ECO:0000313" key="4">
    <source>
        <dbReference type="Proteomes" id="UP000623129"/>
    </source>
</evidence>
<keyword evidence="2" id="KW-0472">Membrane</keyword>
<evidence type="ECO:0000256" key="2">
    <source>
        <dbReference type="SAM" id="Phobius"/>
    </source>
</evidence>
<feature type="region of interest" description="Disordered" evidence="1">
    <location>
        <begin position="88"/>
        <end position="114"/>
    </location>
</feature>
<name>A0A833VJS1_9POAL</name>
<feature type="transmembrane region" description="Helical" evidence="2">
    <location>
        <begin position="55"/>
        <end position="74"/>
    </location>
</feature>